<dbReference type="RefSeq" id="WP_206573839.1">
    <property type="nucleotide sequence ID" value="NZ_JAFKCV010000005.1"/>
</dbReference>
<proteinExistence type="predicted"/>
<dbReference type="Pfam" id="PF12305">
    <property type="entry name" value="DUF3630"/>
    <property type="match status" value="1"/>
</dbReference>
<sequence length="86" mass="9764">MQQLNLGDYPLAARLGLAEYGHRRFGGLGVRGHAMELGADREQWQFSIGHQRYVLCLDHLCEAVWIEALGRADLTWLADQIQETVK</sequence>
<dbReference type="EMBL" id="JAFKCV010000005">
    <property type="protein sequence ID" value="MBN7825725.1"/>
    <property type="molecule type" value="Genomic_DNA"/>
</dbReference>
<gene>
    <name evidence="1" type="ORF">J0A66_10865</name>
</gene>
<reference evidence="1" key="1">
    <citation type="submission" date="2021-03" db="EMBL/GenBank/DDBJ databases">
        <title>novel species isolated from a fishpond in China.</title>
        <authorList>
            <person name="Lu H."/>
            <person name="Cai Z."/>
        </authorList>
    </citation>
    <scope>NUCLEOTIDE SEQUENCE</scope>
    <source>
        <strain evidence="1">JCM 30855</strain>
    </source>
</reference>
<dbReference type="AlphaFoldDB" id="A0A939DNA3"/>
<evidence type="ECO:0000313" key="1">
    <source>
        <dbReference type="EMBL" id="MBN7825725.1"/>
    </source>
</evidence>
<organism evidence="1 2">
    <name type="scientific">Bowmanella dokdonensis</name>
    <dbReference type="NCBI Taxonomy" id="751969"/>
    <lineage>
        <taxon>Bacteria</taxon>
        <taxon>Pseudomonadati</taxon>
        <taxon>Pseudomonadota</taxon>
        <taxon>Gammaproteobacteria</taxon>
        <taxon>Alteromonadales</taxon>
        <taxon>Alteromonadaceae</taxon>
        <taxon>Bowmanella</taxon>
    </lineage>
</organism>
<accession>A0A939DNA3</accession>
<name>A0A939DNA3_9ALTE</name>
<protein>
    <submittedName>
        <fullName evidence="1">DUF3630 family protein</fullName>
    </submittedName>
</protein>
<keyword evidence="2" id="KW-1185">Reference proteome</keyword>
<dbReference type="Proteomes" id="UP000664654">
    <property type="component" value="Unassembled WGS sequence"/>
</dbReference>
<comment type="caution">
    <text evidence="1">The sequence shown here is derived from an EMBL/GenBank/DDBJ whole genome shotgun (WGS) entry which is preliminary data.</text>
</comment>
<dbReference type="InterPro" id="IPR022080">
    <property type="entry name" value="DUF3630"/>
</dbReference>
<evidence type="ECO:0000313" key="2">
    <source>
        <dbReference type="Proteomes" id="UP000664654"/>
    </source>
</evidence>